<gene>
    <name evidence="1" type="ORF">GR217_37170</name>
</gene>
<evidence type="ECO:0000313" key="1">
    <source>
        <dbReference type="EMBL" id="NEI53221.1"/>
    </source>
</evidence>
<dbReference type="AlphaFoldDB" id="A0AAE4YY88"/>
<evidence type="ECO:0008006" key="3">
    <source>
        <dbReference type="Google" id="ProtNLM"/>
    </source>
</evidence>
<proteinExistence type="predicted"/>
<dbReference type="EMBL" id="WUFC01000072">
    <property type="protein sequence ID" value="NEI53221.1"/>
    <property type="molecule type" value="Genomic_DNA"/>
</dbReference>
<evidence type="ECO:0000313" key="2">
    <source>
        <dbReference type="Proteomes" id="UP000661163"/>
    </source>
</evidence>
<accession>A0AAE4YY88</accession>
<dbReference type="Proteomes" id="UP000661163">
    <property type="component" value="Unassembled WGS sequence"/>
</dbReference>
<sequence length="306" mass="34170">MSVMLDRESWKNRSNVTRFLSERLSSGHVMPFLGSGVSYFAQLPSWKNLISDVAKQKNDAFSLPTEFEPYILAQQILDSLYGGDKQEFYFAVHKGLYGGKDLSALHSLILADPGLRALTMLCNRSVRGGSRFIFTLNYDNILEILLRDLGLVVKSVGEDRFLFDDADVSVFHPHGLLPIDDVGKALERKIVITQSDGQHVSKTSWKPLLEVLLSKSFPVFIGVGGNSDLRFLDYLDDAGEHNYLHASRAYPFIGIRLCSANDPSIAMFENKRIKCIGFEDLGKGWPSFVEDVCRLSAAKAAQRLSL</sequence>
<organism evidence="1 2">
    <name type="scientific">Rhizobium ruizarguesonis</name>
    <dbReference type="NCBI Taxonomy" id="2081791"/>
    <lineage>
        <taxon>Bacteria</taxon>
        <taxon>Pseudomonadati</taxon>
        <taxon>Pseudomonadota</taxon>
        <taxon>Alphaproteobacteria</taxon>
        <taxon>Hyphomicrobiales</taxon>
        <taxon>Rhizobiaceae</taxon>
        <taxon>Rhizobium/Agrobacterium group</taxon>
        <taxon>Rhizobium</taxon>
    </lineage>
</organism>
<reference evidence="1 2" key="1">
    <citation type="submission" date="2019-12" db="EMBL/GenBank/DDBJ databases">
        <title>Rhizobium genotypes associated with high levels of biological nitrogen fixation by grain legumes in a temperate-maritime cropping system.</title>
        <authorList>
            <person name="Maluk M."/>
            <person name="Francesc Ferrando Molina F."/>
            <person name="Lopez Del Egido L."/>
            <person name="Lafos M."/>
            <person name="Langarica-Fuentes A."/>
            <person name="Gebre Yohannes G."/>
            <person name="Young M.W."/>
            <person name="Martin P."/>
            <person name="Gantlett R."/>
            <person name="Kenicer G."/>
            <person name="Hawes C."/>
            <person name="Begg G.S."/>
            <person name="Quilliam R.S."/>
            <person name="Squire G.R."/>
            <person name="Poole P.S."/>
            <person name="Young P.W."/>
            <person name="Iannetta P.M."/>
            <person name="James E.K."/>
        </authorList>
    </citation>
    <scope>NUCLEOTIDE SEQUENCE [LARGE SCALE GENOMIC DNA]</scope>
    <source>
        <strain evidence="1 2">JHI985</strain>
    </source>
</reference>
<dbReference type="Pfam" id="PF13289">
    <property type="entry name" value="SIR2_2"/>
    <property type="match status" value="1"/>
</dbReference>
<name>A0AAE4YY88_9HYPH</name>
<comment type="caution">
    <text evidence="1">The sequence shown here is derived from an EMBL/GenBank/DDBJ whole genome shotgun (WGS) entry which is preliminary data.</text>
</comment>
<protein>
    <recommendedName>
        <fullName evidence="3">SIR2-like domain-containing protein</fullName>
    </recommendedName>
</protein>